<accession>A0AA39PFB3</accession>
<dbReference type="PANTHER" id="PTHR31069:SF32">
    <property type="entry name" value="ARGININE METABOLISM REGULATION PROTEIN II"/>
    <property type="match status" value="1"/>
</dbReference>
<dbReference type="InterPro" id="IPR036864">
    <property type="entry name" value="Zn2-C6_fun-type_DNA-bd_sf"/>
</dbReference>
<dbReference type="EMBL" id="JAUEPR010000007">
    <property type="protein sequence ID" value="KAK0482554.1"/>
    <property type="molecule type" value="Genomic_DNA"/>
</dbReference>
<reference evidence="7" key="1">
    <citation type="submission" date="2023-06" db="EMBL/GenBank/DDBJ databases">
        <authorList>
            <consortium name="Lawrence Berkeley National Laboratory"/>
            <person name="Ahrendt S."/>
            <person name="Sahu N."/>
            <person name="Indic B."/>
            <person name="Wong-Bajracharya J."/>
            <person name="Merenyi Z."/>
            <person name="Ke H.-M."/>
            <person name="Monk M."/>
            <person name="Kocsube S."/>
            <person name="Drula E."/>
            <person name="Lipzen A."/>
            <person name="Balint B."/>
            <person name="Henrissat B."/>
            <person name="Andreopoulos B."/>
            <person name="Martin F.M."/>
            <person name="Harder C.B."/>
            <person name="Rigling D."/>
            <person name="Ford K.L."/>
            <person name="Foster G.D."/>
            <person name="Pangilinan J."/>
            <person name="Papanicolaou A."/>
            <person name="Barry K."/>
            <person name="LaButti K."/>
            <person name="Viragh M."/>
            <person name="Koriabine M."/>
            <person name="Yan M."/>
            <person name="Riley R."/>
            <person name="Champramary S."/>
            <person name="Plett K.L."/>
            <person name="Tsai I.J."/>
            <person name="Slot J."/>
            <person name="Sipos G."/>
            <person name="Plett J."/>
            <person name="Nagy L.G."/>
            <person name="Grigoriev I.V."/>
        </authorList>
    </citation>
    <scope>NUCLEOTIDE SEQUENCE</scope>
    <source>
        <strain evidence="7">ICMP 16352</strain>
    </source>
</reference>
<organism evidence="7 8">
    <name type="scientific">Armillaria novae-zelandiae</name>
    <dbReference type="NCBI Taxonomy" id="153914"/>
    <lineage>
        <taxon>Eukaryota</taxon>
        <taxon>Fungi</taxon>
        <taxon>Dikarya</taxon>
        <taxon>Basidiomycota</taxon>
        <taxon>Agaricomycotina</taxon>
        <taxon>Agaricomycetes</taxon>
        <taxon>Agaricomycetidae</taxon>
        <taxon>Agaricales</taxon>
        <taxon>Marasmiineae</taxon>
        <taxon>Physalacriaceae</taxon>
        <taxon>Armillaria</taxon>
    </lineage>
</organism>
<keyword evidence="2" id="KW-0238">DNA-binding</keyword>
<dbReference type="AlphaFoldDB" id="A0AA39PFB3"/>
<proteinExistence type="predicted"/>
<feature type="domain" description="Zn(2)-C6 fungal-type" evidence="6">
    <location>
        <begin position="58"/>
        <end position="88"/>
    </location>
</feature>
<dbReference type="SUPFAM" id="SSF57701">
    <property type="entry name" value="Zn2/Cys6 DNA-binding domain"/>
    <property type="match status" value="1"/>
</dbReference>
<feature type="compositionally biased region" description="Low complexity" evidence="5">
    <location>
        <begin position="298"/>
        <end position="313"/>
    </location>
</feature>
<evidence type="ECO:0000259" key="6">
    <source>
        <dbReference type="PROSITE" id="PS50048"/>
    </source>
</evidence>
<dbReference type="GO" id="GO:0003677">
    <property type="term" value="F:DNA binding"/>
    <property type="evidence" value="ECO:0007669"/>
    <property type="project" value="UniProtKB-KW"/>
</dbReference>
<dbReference type="Pfam" id="PF00172">
    <property type="entry name" value="Zn_clus"/>
    <property type="match status" value="1"/>
</dbReference>
<evidence type="ECO:0000256" key="2">
    <source>
        <dbReference type="ARBA" id="ARBA00023125"/>
    </source>
</evidence>
<dbReference type="GO" id="GO:0000981">
    <property type="term" value="F:DNA-binding transcription factor activity, RNA polymerase II-specific"/>
    <property type="evidence" value="ECO:0007669"/>
    <property type="project" value="InterPro"/>
</dbReference>
<protein>
    <recommendedName>
        <fullName evidence="6">Zn(2)-C6 fungal-type domain-containing protein</fullName>
    </recommendedName>
</protein>
<gene>
    <name evidence="7" type="ORF">IW261DRAFT_1468306</name>
</gene>
<keyword evidence="1" id="KW-0805">Transcription regulation</keyword>
<dbReference type="CDD" id="cd00067">
    <property type="entry name" value="GAL4"/>
    <property type="match status" value="1"/>
</dbReference>
<dbReference type="Proteomes" id="UP001175227">
    <property type="component" value="Unassembled WGS sequence"/>
</dbReference>
<dbReference type="PROSITE" id="PS00463">
    <property type="entry name" value="ZN2_CY6_FUNGAL_1"/>
    <property type="match status" value="1"/>
</dbReference>
<feature type="region of interest" description="Disordered" evidence="5">
    <location>
        <begin position="295"/>
        <end position="336"/>
    </location>
</feature>
<evidence type="ECO:0000256" key="5">
    <source>
        <dbReference type="SAM" id="MobiDB-lite"/>
    </source>
</evidence>
<dbReference type="PANTHER" id="PTHR31069">
    <property type="entry name" value="OLEATE-ACTIVATED TRANSCRIPTION FACTOR 1-RELATED"/>
    <property type="match status" value="1"/>
</dbReference>
<keyword evidence="4" id="KW-0539">Nucleus</keyword>
<feature type="region of interest" description="Disordered" evidence="5">
    <location>
        <begin position="169"/>
        <end position="220"/>
    </location>
</feature>
<dbReference type="InterPro" id="IPR050675">
    <property type="entry name" value="OAF3"/>
</dbReference>
<dbReference type="Gene3D" id="4.10.240.10">
    <property type="entry name" value="Zn(2)-C6 fungal-type DNA-binding domain"/>
    <property type="match status" value="1"/>
</dbReference>
<dbReference type="PROSITE" id="PS50048">
    <property type="entry name" value="ZN2_CY6_FUNGAL_2"/>
    <property type="match status" value="1"/>
</dbReference>
<evidence type="ECO:0000313" key="8">
    <source>
        <dbReference type="Proteomes" id="UP001175227"/>
    </source>
</evidence>
<dbReference type="PRINTS" id="PR00755">
    <property type="entry name" value="AFLATOXINBRP"/>
</dbReference>
<keyword evidence="8" id="KW-1185">Reference proteome</keyword>
<keyword evidence="3" id="KW-0804">Transcription</keyword>
<evidence type="ECO:0000256" key="4">
    <source>
        <dbReference type="ARBA" id="ARBA00023242"/>
    </source>
</evidence>
<dbReference type="GO" id="GO:0008270">
    <property type="term" value="F:zinc ion binding"/>
    <property type="evidence" value="ECO:0007669"/>
    <property type="project" value="InterPro"/>
</dbReference>
<evidence type="ECO:0000256" key="3">
    <source>
        <dbReference type="ARBA" id="ARBA00023163"/>
    </source>
</evidence>
<dbReference type="SMART" id="SM00066">
    <property type="entry name" value="GAL4"/>
    <property type="match status" value="1"/>
</dbReference>
<dbReference type="InterPro" id="IPR001138">
    <property type="entry name" value="Zn2Cys6_DnaBD"/>
</dbReference>
<evidence type="ECO:0000256" key="1">
    <source>
        <dbReference type="ARBA" id="ARBA00023015"/>
    </source>
</evidence>
<feature type="compositionally biased region" description="Pro residues" evidence="5">
    <location>
        <begin position="195"/>
        <end position="211"/>
    </location>
</feature>
<sequence length="364" mass="40503">MAKDGRHYNTATSKLGVTCYGLFFVVTTMASNSADDFFSSPASFSFANTSMRQRTQQACDKCRERKTKCSGEKPVCKRCTTRGLICQYTSRETRARGNVATPKLRTAVSSIDLRGSKIHQEKQREREYHHFLRQQSHNLTSYDLSASPSVQFPPQPFQLTSQPLQQYVPYQSHSQPASLSGSPVIDSFPPSQLQLPPPPAYSDGSQPPPPGQWQSIRRAQSQSALPYNIEEPLYPSQAFSRYGYYQPNGLPSSAMPHHHNHHRSLDAIYNNTSQPMPTYGFQNLSLGDAYPPQLALATSGSSSSSFSGSTDTSPISTCESDGGSAPSPVIHTPTPLSFQNMPLLEERKFMEFEGVKMEEEQQRW</sequence>
<evidence type="ECO:0000313" key="7">
    <source>
        <dbReference type="EMBL" id="KAK0482554.1"/>
    </source>
</evidence>
<comment type="caution">
    <text evidence="7">The sequence shown here is derived from an EMBL/GenBank/DDBJ whole genome shotgun (WGS) entry which is preliminary data.</text>
</comment>
<feature type="compositionally biased region" description="Polar residues" evidence="5">
    <location>
        <begin position="169"/>
        <end position="181"/>
    </location>
</feature>
<name>A0AA39PFB3_9AGAR</name>